<reference evidence="3" key="1">
    <citation type="journal article" date="2019" name="Int. J. Syst. Evol. Microbiol.">
        <title>The Global Catalogue of Microorganisms (GCM) 10K type strain sequencing project: providing services to taxonomists for standard genome sequencing and annotation.</title>
        <authorList>
            <consortium name="The Broad Institute Genomics Platform"/>
            <consortium name="The Broad Institute Genome Sequencing Center for Infectious Disease"/>
            <person name="Wu L."/>
            <person name="Ma J."/>
        </authorList>
    </citation>
    <scope>NUCLEOTIDE SEQUENCE [LARGE SCALE GENOMIC DNA]</scope>
    <source>
        <strain evidence="3">JCM 13006</strain>
    </source>
</reference>
<accession>A0ABP9DRE9</accession>
<proteinExistence type="predicted"/>
<dbReference type="RefSeq" id="WP_345698161.1">
    <property type="nucleotide sequence ID" value="NZ_BAABIS010000001.1"/>
</dbReference>
<feature type="transmembrane region" description="Helical" evidence="1">
    <location>
        <begin position="75"/>
        <end position="97"/>
    </location>
</feature>
<sequence length="98" mass="10318">MSQVIRGMPPLTLNTDGHPHPRENTLVVLAAVLGLLSFVTTFFYSLHILSSWTGLIGIVLAVAALWSSVTTAERFVTVIALGAASVGFYLGIAHGGLI</sequence>
<gene>
    <name evidence="2" type="ORF">GCM10023235_39430</name>
</gene>
<feature type="transmembrane region" description="Helical" evidence="1">
    <location>
        <begin position="52"/>
        <end position="69"/>
    </location>
</feature>
<comment type="caution">
    <text evidence="2">The sequence shown here is derived from an EMBL/GenBank/DDBJ whole genome shotgun (WGS) entry which is preliminary data.</text>
</comment>
<protein>
    <recommendedName>
        <fullName evidence="4">Integral membrane protein</fullName>
    </recommendedName>
</protein>
<keyword evidence="1" id="KW-0812">Transmembrane</keyword>
<evidence type="ECO:0000256" key="1">
    <source>
        <dbReference type="SAM" id="Phobius"/>
    </source>
</evidence>
<evidence type="ECO:0000313" key="2">
    <source>
        <dbReference type="EMBL" id="GAA4857842.1"/>
    </source>
</evidence>
<keyword evidence="1" id="KW-1133">Transmembrane helix</keyword>
<name>A0ABP9DRE9_9ACTN</name>
<dbReference type="EMBL" id="BAABIS010000001">
    <property type="protein sequence ID" value="GAA4857842.1"/>
    <property type="molecule type" value="Genomic_DNA"/>
</dbReference>
<keyword evidence="1" id="KW-0472">Membrane</keyword>
<evidence type="ECO:0000313" key="3">
    <source>
        <dbReference type="Proteomes" id="UP001501752"/>
    </source>
</evidence>
<keyword evidence="3" id="KW-1185">Reference proteome</keyword>
<dbReference type="Proteomes" id="UP001501752">
    <property type="component" value="Unassembled WGS sequence"/>
</dbReference>
<organism evidence="2 3">
    <name type="scientific">Kitasatospora terrestris</name>
    <dbReference type="NCBI Taxonomy" id="258051"/>
    <lineage>
        <taxon>Bacteria</taxon>
        <taxon>Bacillati</taxon>
        <taxon>Actinomycetota</taxon>
        <taxon>Actinomycetes</taxon>
        <taxon>Kitasatosporales</taxon>
        <taxon>Streptomycetaceae</taxon>
        <taxon>Kitasatospora</taxon>
    </lineage>
</organism>
<evidence type="ECO:0008006" key="4">
    <source>
        <dbReference type="Google" id="ProtNLM"/>
    </source>
</evidence>
<feature type="transmembrane region" description="Helical" evidence="1">
    <location>
        <begin position="26"/>
        <end position="45"/>
    </location>
</feature>